<dbReference type="CDD" id="cd03353">
    <property type="entry name" value="LbH_GlmU_C"/>
    <property type="match status" value="1"/>
</dbReference>
<feature type="binding site" evidence="20">
    <location>
        <position position="447"/>
    </location>
    <ligand>
        <name>acetyl-CoA</name>
        <dbReference type="ChEBI" id="CHEBI:57288"/>
    </ligand>
</feature>
<dbReference type="PROSITE" id="PS00101">
    <property type="entry name" value="HEXAPEP_TRANSFERASES"/>
    <property type="match status" value="1"/>
</dbReference>
<comment type="catalytic activity">
    <reaction evidence="18 20">
        <text>N-acetyl-alpha-D-glucosamine 1-phosphate + UTP + H(+) = UDP-N-acetyl-alpha-D-glucosamine + diphosphate</text>
        <dbReference type="Rhea" id="RHEA:13509"/>
        <dbReference type="ChEBI" id="CHEBI:15378"/>
        <dbReference type="ChEBI" id="CHEBI:33019"/>
        <dbReference type="ChEBI" id="CHEBI:46398"/>
        <dbReference type="ChEBI" id="CHEBI:57705"/>
        <dbReference type="ChEBI" id="CHEBI:57776"/>
        <dbReference type="EC" id="2.7.7.23"/>
    </reaction>
</comment>
<comment type="caution">
    <text evidence="23">The sequence shown here is derived from an EMBL/GenBank/DDBJ whole genome shotgun (WGS) entry which is preliminary data.</text>
</comment>
<keyword evidence="10 20" id="KW-0677">Repeat</keyword>
<dbReference type="GO" id="GO:0000287">
    <property type="term" value="F:magnesium ion binding"/>
    <property type="evidence" value="ECO:0007669"/>
    <property type="project" value="UniProtKB-UniRule"/>
</dbReference>
<sequence length="504" mass="55905">MINENQVKNLGVIILAGGLGTRMKSENPKALSGLLENPLIFYAIKSLIDAGEKFNSESFDEYSENFGGIKAKIDRIITVIGHKGDLVRQYIENEARFKAKNILFEFAVQEQYLGTGDAVKKGLEVFKDDEKETDVIILPCDMPLITDETFAETVKFHISNNADLTVMSVDVKNPYSYGRILRDKNGRVEKIIEEKELCDYPKKTALIKEINSGVYIVKLNLLKQFINEIKPNNRKKEFYFTDIVDIFYGAGLKTLCFKAGDEEECAGVNSKYDLLNAQKIMQKRLIKNLIEKGVDFISDENIYIGYNVEIGEASIVYPDVFISGKTNIMKNVVLEKGCVIKNSHIMDNATIKSYSVIENAVIMNNAQIGPFARIRPETKISEGAKIGNFVEIKKSSIGRNSKASHLSYIGDSVIGENVNIGAGVITCNYDGEKKHITEIEDGCFIGSDSQLVAPVKVGKNSYVGSGTTVTKSVPEGALAISRAPQKNIEGWVLRKQAGKKTEKD</sequence>
<evidence type="ECO:0000256" key="3">
    <source>
        <dbReference type="ARBA" id="ARBA00005208"/>
    </source>
</evidence>
<feature type="domain" description="Mannose-1-phosphate guanyltransferase C-terminal" evidence="22">
    <location>
        <begin position="301"/>
        <end position="375"/>
    </location>
</feature>
<feature type="domain" description="Nucleotidyl transferase" evidence="21">
    <location>
        <begin position="70"/>
        <end position="254"/>
    </location>
</feature>
<dbReference type="InterPro" id="IPR038009">
    <property type="entry name" value="GlmU_C_LbH"/>
</dbReference>
<feature type="binding site" evidence="20">
    <location>
        <position position="193"/>
    </location>
    <ligand>
        <name>UDP-N-acetyl-alpha-D-glucosamine</name>
        <dbReference type="ChEBI" id="CHEBI:57705"/>
    </ligand>
</feature>
<dbReference type="NCBIfam" id="TIGR01173">
    <property type="entry name" value="glmU"/>
    <property type="match status" value="1"/>
</dbReference>
<dbReference type="PANTHER" id="PTHR43584:SF3">
    <property type="entry name" value="BIFUNCTIONAL PROTEIN GLMU"/>
    <property type="match status" value="1"/>
</dbReference>
<evidence type="ECO:0000256" key="12">
    <source>
        <dbReference type="ARBA" id="ARBA00022960"/>
    </source>
</evidence>
<feature type="region of interest" description="Pyrophosphorylase" evidence="20">
    <location>
        <begin position="1"/>
        <end position="271"/>
    </location>
</feature>
<evidence type="ECO:0000256" key="20">
    <source>
        <dbReference type="HAMAP-Rule" id="MF_01631"/>
    </source>
</evidence>
<dbReference type="GO" id="GO:0009252">
    <property type="term" value="P:peptidoglycan biosynthetic process"/>
    <property type="evidence" value="ECO:0007669"/>
    <property type="project" value="UniProtKB-UniRule"/>
</dbReference>
<feature type="binding site" evidence="20">
    <location>
        <position position="211"/>
    </location>
    <ligand>
        <name>UDP-N-acetyl-alpha-D-glucosamine</name>
        <dbReference type="ChEBI" id="CHEBI:57705"/>
    </ligand>
</feature>
<evidence type="ECO:0000259" key="22">
    <source>
        <dbReference type="Pfam" id="PF25087"/>
    </source>
</evidence>
<comment type="pathway">
    <text evidence="20">Bacterial outer membrane biogenesis; LPS lipid A biosynthesis.</text>
</comment>
<keyword evidence="15 20" id="KW-0012">Acyltransferase</keyword>
<dbReference type="GO" id="GO:0016020">
    <property type="term" value="C:membrane"/>
    <property type="evidence" value="ECO:0007669"/>
    <property type="project" value="GOC"/>
</dbReference>
<evidence type="ECO:0000256" key="7">
    <source>
        <dbReference type="ARBA" id="ARBA00022679"/>
    </source>
</evidence>
<dbReference type="GO" id="GO:0005737">
    <property type="term" value="C:cytoplasm"/>
    <property type="evidence" value="ECO:0007669"/>
    <property type="project" value="UniProtKB-SubCell"/>
</dbReference>
<dbReference type="EC" id="2.3.1.157" evidence="20"/>
<dbReference type="InterPro" id="IPR011004">
    <property type="entry name" value="Trimer_LpxA-like_sf"/>
</dbReference>
<dbReference type="GO" id="GO:0019134">
    <property type="term" value="F:glucosamine-1-phosphate N-acetyltransferase activity"/>
    <property type="evidence" value="ECO:0007669"/>
    <property type="project" value="UniProtKB-UniRule"/>
</dbReference>
<evidence type="ECO:0000256" key="14">
    <source>
        <dbReference type="ARBA" id="ARBA00023268"/>
    </source>
</evidence>
<reference evidence="23 24" key="1">
    <citation type="submission" date="2019-01" db="EMBL/GenBank/DDBJ databases">
        <title>Insights into ecological role of a new deltaproteobacterial order Candidatus Sinidesulfobacterales (Sva0485) by metagenomics and metatranscriptomics.</title>
        <authorList>
            <person name="Tan S."/>
            <person name="Liu J."/>
            <person name="Fang Y."/>
            <person name="Hedlund B."/>
            <person name="Lian Z.-H."/>
            <person name="Huang L.-Y."/>
            <person name="Li J.-T."/>
            <person name="Huang L.-N."/>
            <person name="Li W.-J."/>
            <person name="Jiang H.-C."/>
            <person name="Dong H.-L."/>
            <person name="Shu W.-S."/>
        </authorList>
    </citation>
    <scope>NUCLEOTIDE SEQUENCE [LARGE SCALE GENOMIC DNA]</scope>
    <source>
        <strain evidence="23">AP4</strain>
    </source>
</reference>
<evidence type="ECO:0000256" key="10">
    <source>
        <dbReference type="ARBA" id="ARBA00022737"/>
    </source>
</evidence>
<evidence type="ECO:0000313" key="24">
    <source>
        <dbReference type="Proteomes" id="UP000322454"/>
    </source>
</evidence>
<proteinExistence type="inferred from homology"/>
<comment type="function">
    <text evidence="19 20">Catalyzes the last two sequential reactions in the de novo biosynthetic pathway for UDP-N-acetylglucosamine (UDP-GlcNAc). The C-terminal domain catalyzes the transfer of acetyl group from acetyl coenzyme A to glucosamine-1-phosphate (GlcN-1-P) to produce N-acetylglucosamine-1-phosphate (GlcNAc-1-P), which is converted into UDP-GlcNAc by the transfer of uridine 5-monophosphate (from uridine 5-triphosphate), a reaction catalyzed by the N-terminal domain.</text>
</comment>
<feature type="binding site" evidence="20">
    <location>
        <position position="178"/>
    </location>
    <ligand>
        <name>UDP-N-acetyl-alpha-D-glucosamine</name>
        <dbReference type="ChEBI" id="CHEBI:57705"/>
    </ligand>
</feature>
<keyword evidence="13 20" id="KW-0573">Peptidoglycan synthesis</keyword>
<feature type="binding site" evidence="20">
    <location>
        <position position="482"/>
    </location>
    <ligand>
        <name>acetyl-CoA</name>
        <dbReference type="ChEBI" id="CHEBI:57288"/>
    </ligand>
</feature>
<dbReference type="UniPathway" id="UPA00113">
    <property type="reaction ID" value="UER00532"/>
</dbReference>
<dbReference type="InterPro" id="IPR005882">
    <property type="entry name" value="Bifunctional_GlmU"/>
</dbReference>
<dbReference type="InterPro" id="IPR001451">
    <property type="entry name" value="Hexapep"/>
</dbReference>
<evidence type="ECO:0000256" key="18">
    <source>
        <dbReference type="ARBA" id="ARBA00048493"/>
    </source>
</evidence>
<dbReference type="Gene3D" id="3.90.550.10">
    <property type="entry name" value="Spore Coat Polysaccharide Biosynthesis Protein SpsA, Chain A"/>
    <property type="match status" value="1"/>
</dbReference>
<feature type="binding site" evidence="20">
    <location>
        <position position="393"/>
    </location>
    <ligand>
        <name>UDP-N-acetyl-alpha-D-glucosamine</name>
        <dbReference type="ChEBI" id="CHEBI:57705"/>
    </ligand>
</feature>
<dbReference type="UniPathway" id="UPA00973"/>
<feature type="binding site" evidence="20">
    <location>
        <begin position="114"/>
        <end position="115"/>
    </location>
    <ligand>
        <name>UDP-N-acetyl-alpha-D-glucosamine</name>
        <dbReference type="ChEBI" id="CHEBI:57705"/>
    </ligand>
</feature>
<evidence type="ECO:0000256" key="6">
    <source>
        <dbReference type="ARBA" id="ARBA00022490"/>
    </source>
</evidence>
<comment type="cofactor">
    <cofactor evidence="20">
        <name>Mg(2+)</name>
        <dbReference type="ChEBI" id="CHEBI:18420"/>
    </cofactor>
    <text evidence="20">Binds 1 Mg(2+) ion per subunit.</text>
</comment>
<protein>
    <recommendedName>
        <fullName evidence="20">Bifunctional protein GlmU</fullName>
    </recommendedName>
    <domain>
        <recommendedName>
            <fullName evidence="20">UDP-N-acetylglucosamine pyrophosphorylase</fullName>
            <ecNumber evidence="20">2.7.7.23</ecNumber>
        </recommendedName>
        <alternativeName>
            <fullName evidence="20">N-acetylglucosamine-1-phosphate uridyltransferase</fullName>
        </alternativeName>
    </domain>
    <domain>
        <recommendedName>
            <fullName evidence="20">Glucosamine-1-phosphate N-acetyltransferase</fullName>
            <ecNumber evidence="20">2.3.1.157</ecNumber>
        </recommendedName>
    </domain>
</protein>
<dbReference type="Proteomes" id="UP000322454">
    <property type="component" value="Unassembled WGS sequence"/>
</dbReference>
<accession>A0A520XDB1</accession>
<dbReference type="GO" id="GO:0008360">
    <property type="term" value="P:regulation of cell shape"/>
    <property type="evidence" value="ECO:0007669"/>
    <property type="project" value="UniProtKB-KW"/>
</dbReference>
<feature type="binding site" evidence="20">
    <location>
        <position position="422"/>
    </location>
    <ligand>
        <name>acetyl-CoA</name>
        <dbReference type="ChEBI" id="CHEBI:57288"/>
    </ligand>
</feature>
<feature type="region of interest" description="Linker" evidence="20">
    <location>
        <begin position="272"/>
        <end position="292"/>
    </location>
</feature>
<evidence type="ECO:0000256" key="17">
    <source>
        <dbReference type="ARBA" id="ARBA00048247"/>
    </source>
</evidence>
<organism evidence="23 24">
    <name type="scientific">Candidatus Acidulodesulfobacterium acidiphilum</name>
    <dbReference type="NCBI Taxonomy" id="2597224"/>
    <lineage>
        <taxon>Bacteria</taxon>
        <taxon>Deltaproteobacteria</taxon>
        <taxon>Candidatus Acidulodesulfobacterales</taxon>
        <taxon>Candidatus Acidulodesulfobacterium</taxon>
    </lineage>
</organism>
<evidence type="ECO:0000256" key="8">
    <source>
        <dbReference type="ARBA" id="ARBA00022695"/>
    </source>
</evidence>
<evidence type="ECO:0000256" key="1">
    <source>
        <dbReference type="ARBA" id="ARBA00004496"/>
    </source>
</evidence>
<keyword evidence="8 20" id="KW-0548">Nucleotidyltransferase</keyword>
<evidence type="ECO:0000256" key="13">
    <source>
        <dbReference type="ARBA" id="ARBA00022984"/>
    </source>
</evidence>
<gene>
    <name evidence="20 23" type="primary">glmU</name>
    <name evidence="23" type="ORF">EVJ48_05285</name>
</gene>
<dbReference type="EMBL" id="SHMQ01000012">
    <property type="protein sequence ID" value="RZV39128.1"/>
    <property type="molecule type" value="Genomic_DNA"/>
</dbReference>
<keyword evidence="6 20" id="KW-0963">Cytoplasm</keyword>
<keyword evidence="9 20" id="KW-0479">Metal-binding</keyword>
<dbReference type="PANTHER" id="PTHR43584">
    <property type="entry name" value="NUCLEOTIDYL TRANSFERASE"/>
    <property type="match status" value="1"/>
</dbReference>
<dbReference type="GO" id="GO:0000902">
    <property type="term" value="P:cell morphogenesis"/>
    <property type="evidence" value="ECO:0007669"/>
    <property type="project" value="UniProtKB-UniRule"/>
</dbReference>
<dbReference type="Gene3D" id="2.160.10.10">
    <property type="entry name" value="Hexapeptide repeat proteins"/>
    <property type="match status" value="1"/>
</dbReference>
<comment type="similarity">
    <text evidence="4 20">In the C-terminal section; belongs to the transferase hexapeptide repeat family.</text>
</comment>
<feature type="binding site" evidence="20">
    <location>
        <position position="465"/>
    </location>
    <ligand>
        <name>acetyl-CoA</name>
        <dbReference type="ChEBI" id="CHEBI:57288"/>
    </ligand>
</feature>
<feature type="binding site" evidence="20">
    <location>
        <position position="269"/>
    </location>
    <ligand>
        <name>UDP-N-acetyl-alpha-D-glucosamine</name>
        <dbReference type="ChEBI" id="CHEBI:57705"/>
    </ligand>
</feature>
<evidence type="ECO:0000256" key="5">
    <source>
        <dbReference type="ARBA" id="ARBA00007947"/>
    </source>
</evidence>
<dbReference type="AlphaFoldDB" id="A0A520XDB1"/>
<feature type="binding site" evidence="20">
    <location>
        <position position="375"/>
    </location>
    <ligand>
        <name>UDP-N-acetyl-alpha-D-glucosamine</name>
        <dbReference type="ChEBI" id="CHEBI:57705"/>
    </ligand>
</feature>
<name>A0A520XDB1_9DELT</name>
<evidence type="ECO:0000256" key="11">
    <source>
        <dbReference type="ARBA" id="ARBA00022842"/>
    </source>
</evidence>
<comment type="catalytic activity">
    <reaction evidence="17 20">
        <text>alpha-D-glucosamine 1-phosphate + acetyl-CoA = N-acetyl-alpha-D-glucosamine 1-phosphate + CoA + H(+)</text>
        <dbReference type="Rhea" id="RHEA:13725"/>
        <dbReference type="ChEBI" id="CHEBI:15378"/>
        <dbReference type="ChEBI" id="CHEBI:57287"/>
        <dbReference type="ChEBI" id="CHEBI:57288"/>
        <dbReference type="ChEBI" id="CHEBI:57776"/>
        <dbReference type="ChEBI" id="CHEBI:58516"/>
        <dbReference type="EC" id="2.3.1.157"/>
    </reaction>
</comment>
<dbReference type="GO" id="GO:0009245">
    <property type="term" value="P:lipid A biosynthetic process"/>
    <property type="evidence" value="ECO:0007669"/>
    <property type="project" value="UniProtKB-UniRule"/>
</dbReference>
<comment type="subunit">
    <text evidence="20">Homotrimer.</text>
</comment>
<feature type="binding site" evidence="20">
    <location>
        <position position="141"/>
    </location>
    <ligand>
        <name>Mg(2+)</name>
        <dbReference type="ChEBI" id="CHEBI:18420"/>
    </ligand>
</feature>
<dbReference type="GO" id="GO:0003977">
    <property type="term" value="F:UDP-N-acetylglucosamine diphosphorylase activity"/>
    <property type="evidence" value="ECO:0007669"/>
    <property type="project" value="UniProtKB-UniRule"/>
</dbReference>
<feature type="binding site" evidence="20">
    <location>
        <position position="109"/>
    </location>
    <ligand>
        <name>UDP-N-acetyl-alpha-D-glucosamine</name>
        <dbReference type="ChEBI" id="CHEBI:57705"/>
    </ligand>
</feature>
<dbReference type="InterPro" id="IPR005835">
    <property type="entry name" value="NTP_transferase_dom"/>
</dbReference>
<feature type="binding site" evidence="20">
    <location>
        <position position="29"/>
    </location>
    <ligand>
        <name>UDP-N-acetyl-alpha-D-glucosamine</name>
        <dbReference type="ChEBI" id="CHEBI:57705"/>
    </ligand>
</feature>
<feature type="active site" description="Proton acceptor" evidence="20">
    <location>
        <position position="405"/>
    </location>
</feature>
<evidence type="ECO:0000313" key="23">
    <source>
        <dbReference type="EMBL" id="RZV39128.1"/>
    </source>
</evidence>
<evidence type="ECO:0000256" key="4">
    <source>
        <dbReference type="ARBA" id="ARBA00007707"/>
    </source>
</evidence>
<dbReference type="InterPro" id="IPR056729">
    <property type="entry name" value="GMPPB_C"/>
</dbReference>
<comment type="caution">
    <text evidence="20">Lacks conserved residue(s) required for the propagation of feature annotation.</text>
</comment>
<evidence type="ECO:0000256" key="2">
    <source>
        <dbReference type="ARBA" id="ARBA00005166"/>
    </source>
</evidence>
<evidence type="ECO:0000256" key="16">
    <source>
        <dbReference type="ARBA" id="ARBA00023316"/>
    </source>
</evidence>
<keyword evidence="7 20" id="KW-0808">Transferase</keyword>
<dbReference type="InterPro" id="IPR018357">
    <property type="entry name" value="Hexapep_transf_CS"/>
</dbReference>
<keyword evidence="14 20" id="KW-0511">Multifunctional enzyme</keyword>
<feature type="binding site" evidence="20">
    <location>
        <begin position="428"/>
        <end position="429"/>
    </location>
    <ligand>
        <name>acetyl-CoA</name>
        <dbReference type="ChEBI" id="CHEBI:57288"/>
    </ligand>
</feature>
<evidence type="ECO:0000256" key="9">
    <source>
        <dbReference type="ARBA" id="ARBA00022723"/>
    </source>
</evidence>
<evidence type="ECO:0000256" key="15">
    <source>
        <dbReference type="ARBA" id="ARBA00023315"/>
    </source>
</evidence>
<feature type="binding site" evidence="20">
    <location>
        <position position="408"/>
    </location>
    <ligand>
        <name>UDP-N-acetyl-alpha-D-glucosamine</name>
        <dbReference type="ChEBI" id="CHEBI:57705"/>
    </ligand>
</feature>
<feature type="binding site" evidence="20">
    <location>
        <position position="419"/>
    </location>
    <ligand>
        <name>UDP-N-acetyl-alpha-D-glucosamine</name>
        <dbReference type="ChEBI" id="CHEBI:57705"/>
    </ligand>
</feature>
<feature type="binding site" evidence="20">
    <location>
        <position position="269"/>
    </location>
    <ligand>
        <name>Mg(2+)</name>
        <dbReference type="ChEBI" id="CHEBI:18420"/>
    </ligand>
</feature>
<keyword evidence="16 20" id="KW-0961">Cell wall biogenesis/degradation</keyword>
<dbReference type="EC" id="2.7.7.23" evidence="20"/>
<dbReference type="GO" id="GO:0006048">
    <property type="term" value="P:UDP-N-acetylglucosamine biosynthetic process"/>
    <property type="evidence" value="ECO:0007669"/>
    <property type="project" value="UniProtKB-UniPathway"/>
</dbReference>
<dbReference type="Pfam" id="PF00132">
    <property type="entry name" value="Hexapep"/>
    <property type="match status" value="1"/>
</dbReference>
<comment type="subcellular location">
    <subcellularLocation>
        <location evidence="1 20">Cytoplasm</location>
    </subcellularLocation>
</comment>
<evidence type="ECO:0000259" key="21">
    <source>
        <dbReference type="Pfam" id="PF00483"/>
    </source>
</evidence>
<dbReference type="GO" id="GO:0071555">
    <property type="term" value="P:cell wall organization"/>
    <property type="evidence" value="ECO:0007669"/>
    <property type="project" value="UniProtKB-KW"/>
</dbReference>
<feature type="region of interest" description="N-acetyltransferase" evidence="20">
    <location>
        <begin position="293"/>
        <end position="504"/>
    </location>
</feature>
<keyword evidence="11 20" id="KW-0460">Magnesium</keyword>
<dbReference type="InterPro" id="IPR050065">
    <property type="entry name" value="GlmU-like"/>
</dbReference>
<dbReference type="Pfam" id="PF25087">
    <property type="entry name" value="GMPPB_C"/>
    <property type="match status" value="1"/>
</dbReference>
<comment type="pathway">
    <text evidence="3 20">Nucleotide-sugar biosynthesis; UDP-N-acetyl-alpha-D-glucosamine biosynthesis; UDP-N-acetyl-alpha-D-glucosamine from N-acetyl-alpha-D-glucosamine 1-phosphate: step 1/1.</text>
</comment>
<keyword evidence="12 20" id="KW-0133">Cell shape</keyword>
<dbReference type="SUPFAM" id="SSF53448">
    <property type="entry name" value="Nucleotide-diphospho-sugar transferases"/>
    <property type="match status" value="1"/>
</dbReference>
<dbReference type="HAMAP" id="MF_01631">
    <property type="entry name" value="GlmU"/>
    <property type="match status" value="1"/>
</dbReference>
<dbReference type="Pfam" id="PF00483">
    <property type="entry name" value="NTP_transferase"/>
    <property type="match status" value="1"/>
</dbReference>
<evidence type="ECO:0000256" key="19">
    <source>
        <dbReference type="ARBA" id="ARBA00049628"/>
    </source>
</evidence>
<dbReference type="SUPFAM" id="SSF51161">
    <property type="entry name" value="Trimeric LpxA-like enzymes"/>
    <property type="match status" value="1"/>
</dbReference>
<comment type="pathway">
    <text evidence="2 20">Nucleotide-sugar biosynthesis; UDP-N-acetyl-alpha-D-glucosamine biosynthesis; N-acetyl-alpha-D-glucosamine 1-phosphate from alpha-D-glucosamine 6-phosphate (route II): step 2/2.</text>
</comment>
<dbReference type="InterPro" id="IPR029044">
    <property type="entry name" value="Nucleotide-diphossugar_trans"/>
</dbReference>
<comment type="similarity">
    <text evidence="5 20">In the N-terminal section; belongs to the N-acetylglucosamine-1-phosphate uridyltransferase family.</text>
</comment>